<sequence length="61" mass="7280">MEIDMDKISQDTDFWWDSPGQLIEREIKTVEFGEVTDLRWDGIKEFVQAEVNTFKIREGQE</sequence>
<gene>
    <name evidence="1" type="ORF">Pyn_24544</name>
</gene>
<evidence type="ECO:0000313" key="1">
    <source>
        <dbReference type="EMBL" id="PQM40578.1"/>
    </source>
</evidence>
<name>A0A314UUF9_PRUYE</name>
<comment type="caution">
    <text evidence="1">The sequence shown here is derived from an EMBL/GenBank/DDBJ whole genome shotgun (WGS) entry which is preliminary data.</text>
</comment>
<dbReference type="AlphaFoldDB" id="A0A314UUF9"/>
<accession>A0A314UUF9</accession>
<evidence type="ECO:0000313" key="2">
    <source>
        <dbReference type="Proteomes" id="UP000250321"/>
    </source>
</evidence>
<proteinExistence type="predicted"/>
<protein>
    <submittedName>
        <fullName evidence="1">Uncharacterized protein</fullName>
    </submittedName>
</protein>
<organism evidence="1 2">
    <name type="scientific">Prunus yedoensis var. nudiflora</name>
    <dbReference type="NCBI Taxonomy" id="2094558"/>
    <lineage>
        <taxon>Eukaryota</taxon>
        <taxon>Viridiplantae</taxon>
        <taxon>Streptophyta</taxon>
        <taxon>Embryophyta</taxon>
        <taxon>Tracheophyta</taxon>
        <taxon>Spermatophyta</taxon>
        <taxon>Magnoliopsida</taxon>
        <taxon>eudicotyledons</taxon>
        <taxon>Gunneridae</taxon>
        <taxon>Pentapetalae</taxon>
        <taxon>rosids</taxon>
        <taxon>fabids</taxon>
        <taxon>Rosales</taxon>
        <taxon>Rosaceae</taxon>
        <taxon>Amygdaloideae</taxon>
        <taxon>Amygdaleae</taxon>
        <taxon>Prunus</taxon>
    </lineage>
</organism>
<dbReference type="Proteomes" id="UP000250321">
    <property type="component" value="Unassembled WGS sequence"/>
</dbReference>
<reference evidence="1 2" key="1">
    <citation type="submission" date="2018-02" db="EMBL/GenBank/DDBJ databases">
        <title>Draft genome of wild Prunus yedoensis var. nudiflora.</title>
        <authorList>
            <person name="Baek S."/>
            <person name="Kim J.-H."/>
            <person name="Choi K."/>
            <person name="Kim G.-B."/>
            <person name="Cho A."/>
            <person name="Jang H."/>
            <person name="Shin C.-H."/>
            <person name="Yu H.-J."/>
            <person name="Mun J.-H."/>
        </authorList>
    </citation>
    <scope>NUCLEOTIDE SEQUENCE [LARGE SCALE GENOMIC DNA]</scope>
    <source>
        <strain evidence="2">cv. Jeju island</strain>
        <tissue evidence="1">Leaf</tissue>
    </source>
</reference>
<keyword evidence="2" id="KW-1185">Reference proteome</keyword>
<dbReference type="EMBL" id="PJQY01003059">
    <property type="protein sequence ID" value="PQM40578.1"/>
    <property type="molecule type" value="Genomic_DNA"/>
</dbReference>